<gene>
    <name evidence="1" type="ORF">PV09_08677</name>
</gene>
<dbReference type="VEuPathDB" id="FungiDB:PV09_08677"/>
<dbReference type="EMBL" id="KN847573">
    <property type="protein sequence ID" value="KIV99686.1"/>
    <property type="molecule type" value="Genomic_DNA"/>
</dbReference>
<dbReference type="GeneID" id="27316650"/>
<accession>A0A0D1YG03</accession>
<proteinExistence type="predicted"/>
<dbReference type="Proteomes" id="UP000053259">
    <property type="component" value="Unassembled WGS sequence"/>
</dbReference>
<dbReference type="RefSeq" id="XP_016209556.1">
    <property type="nucleotide sequence ID" value="XM_016362614.1"/>
</dbReference>
<keyword evidence="2" id="KW-1185">Reference proteome</keyword>
<name>A0A0D1YG03_9PEZI</name>
<reference evidence="1 2" key="1">
    <citation type="submission" date="2015-01" db="EMBL/GenBank/DDBJ databases">
        <title>The Genome Sequence of Ochroconis gallopava CBS43764.</title>
        <authorList>
            <consortium name="The Broad Institute Genomics Platform"/>
            <person name="Cuomo C."/>
            <person name="de Hoog S."/>
            <person name="Gorbushina A."/>
            <person name="Stielow B."/>
            <person name="Teixiera M."/>
            <person name="Abouelleil A."/>
            <person name="Chapman S.B."/>
            <person name="Priest M."/>
            <person name="Young S.K."/>
            <person name="Wortman J."/>
            <person name="Nusbaum C."/>
            <person name="Birren B."/>
        </authorList>
    </citation>
    <scope>NUCLEOTIDE SEQUENCE [LARGE SCALE GENOMIC DNA]</scope>
    <source>
        <strain evidence="1 2">CBS 43764</strain>
    </source>
</reference>
<dbReference type="InParanoid" id="A0A0D1YG03"/>
<organism evidence="1 2">
    <name type="scientific">Verruconis gallopava</name>
    <dbReference type="NCBI Taxonomy" id="253628"/>
    <lineage>
        <taxon>Eukaryota</taxon>
        <taxon>Fungi</taxon>
        <taxon>Dikarya</taxon>
        <taxon>Ascomycota</taxon>
        <taxon>Pezizomycotina</taxon>
        <taxon>Dothideomycetes</taxon>
        <taxon>Pleosporomycetidae</taxon>
        <taxon>Venturiales</taxon>
        <taxon>Sympoventuriaceae</taxon>
        <taxon>Verruconis</taxon>
    </lineage>
</organism>
<evidence type="ECO:0000313" key="1">
    <source>
        <dbReference type="EMBL" id="KIV99686.1"/>
    </source>
</evidence>
<dbReference type="AlphaFoldDB" id="A0A0D1YG03"/>
<protein>
    <submittedName>
        <fullName evidence="1">Uncharacterized protein</fullName>
    </submittedName>
</protein>
<evidence type="ECO:0000313" key="2">
    <source>
        <dbReference type="Proteomes" id="UP000053259"/>
    </source>
</evidence>
<dbReference type="HOGENOM" id="CLU_1125255_0_0_1"/>
<sequence>MHMNFKAWKKSLKVHQSANRFEMALDWLKISLNQNLADSSELEATRDGMDDGKNRWPVISHRDNRIWKHMLNDWIHQISSNRYHTHENGSQKSLGQRGSVDRLQRDLIEALLGHGILTEHDLCLLTPVSSIKGHSANSDQIYDANGCPYKSIKASKCSWWTSPEPEVAGFEPIQVRRALDVREEQDSLRLSATIAPMDTIISGEQENERETSKSTLRPQLTRSGIETLESRDIDYEARLMEILSDLW</sequence>